<evidence type="ECO:0000313" key="2">
    <source>
        <dbReference type="Proteomes" id="UP000534783"/>
    </source>
</evidence>
<dbReference type="RefSeq" id="WP_168058479.1">
    <property type="nucleotide sequence ID" value="NZ_VTOW01000001.1"/>
</dbReference>
<dbReference type="Proteomes" id="UP000534783">
    <property type="component" value="Unassembled WGS sequence"/>
</dbReference>
<name>A0A7X6DN38_9BACT</name>
<evidence type="ECO:0000313" key="1">
    <source>
        <dbReference type="EMBL" id="NKE70214.1"/>
    </source>
</evidence>
<keyword evidence="2" id="KW-1185">Reference proteome</keyword>
<gene>
    <name evidence="1" type="ORF">MNODULE_05580</name>
</gene>
<proteinExistence type="predicted"/>
<comment type="caution">
    <text evidence="1">The sequence shown here is derived from an EMBL/GenBank/DDBJ whole genome shotgun (WGS) entry which is preliminary data.</text>
</comment>
<organism evidence="1 2">
    <name type="scientific">Candidatus Manganitrophus noduliformans</name>
    <dbReference type="NCBI Taxonomy" id="2606439"/>
    <lineage>
        <taxon>Bacteria</taxon>
        <taxon>Pseudomonadati</taxon>
        <taxon>Nitrospirota</taxon>
        <taxon>Nitrospiria</taxon>
        <taxon>Candidatus Troglogloeales</taxon>
        <taxon>Candidatus Manganitrophaceae</taxon>
        <taxon>Candidatus Manganitrophus</taxon>
    </lineage>
</organism>
<reference evidence="1 2" key="1">
    <citation type="journal article" date="2020" name="Nature">
        <title>Bacterial chemolithoautotrophy via manganese oxidation.</title>
        <authorList>
            <person name="Yu H."/>
            <person name="Leadbetter J.R."/>
        </authorList>
    </citation>
    <scope>NUCLEOTIDE SEQUENCE [LARGE SCALE GENOMIC DNA]</scope>
    <source>
        <strain evidence="1 2">Mn-1</strain>
    </source>
</reference>
<sequence>MQKSKTIQACLSEKTFVLKEPIDGPWKGIRPYLDATGHGGILSERIRQEVKDRAARWRKISPATLFSVWFWIWGKETPSPGYVQWSVRPYLQGMGCDGTTGGVIHLIARRICSRYGLDYKKLYSKAYPGNPADWIDSLDDHTAETDSSLSLDPALAIIDLREINNHSLASLLSDLFGARGILKKEEVLIANGWARARRLAGLPPEEEKPPPTLEEQVLAYLNHPTEENWDRLAHLNTSYGTVWQRYTAYTGRELQGPTLCFGVRIKGWKRLPDPGEVFASLKEEFAHECRDDD</sequence>
<dbReference type="AlphaFoldDB" id="A0A7X6DN38"/>
<accession>A0A7X6DN38</accession>
<dbReference type="EMBL" id="VTOW01000001">
    <property type="protein sequence ID" value="NKE70214.1"/>
    <property type="molecule type" value="Genomic_DNA"/>
</dbReference>
<protein>
    <submittedName>
        <fullName evidence="1">Uncharacterized protein</fullName>
    </submittedName>
</protein>